<dbReference type="InParanoid" id="Q4N7Q6"/>
<dbReference type="AlphaFoldDB" id="Q4N7Q6"/>
<dbReference type="VEuPathDB" id="PiroplasmaDB:TpMuguga_01g00764"/>
<reference evidence="1 2" key="1">
    <citation type="journal article" date="2005" name="Science">
        <title>Genome sequence of Theileria parva, a bovine pathogen that transforms lymphocytes.</title>
        <authorList>
            <person name="Gardner M.J."/>
            <person name="Bishop R."/>
            <person name="Shah T."/>
            <person name="de Villiers E.P."/>
            <person name="Carlton J.M."/>
            <person name="Hall N."/>
            <person name="Ren Q."/>
            <person name="Paulsen I.T."/>
            <person name="Pain A."/>
            <person name="Berriman M."/>
            <person name="Wilson R.J.M."/>
            <person name="Sato S."/>
            <person name="Ralph S.A."/>
            <person name="Mann D.J."/>
            <person name="Xiong Z."/>
            <person name="Shallom S.J."/>
            <person name="Weidman J."/>
            <person name="Jiang L."/>
            <person name="Lynn J."/>
            <person name="Weaver B."/>
            <person name="Shoaibi A."/>
            <person name="Domingo A.R."/>
            <person name="Wasawo D."/>
            <person name="Crabtree J."/>
            <person name="Wortman J.R."/>
            <person name="Haas B."/>
            <person name="Angiuoli S.V."/>
            <person name="Creasy T.H."/>
            <person name="Lu C."/>
            <person name="Suh B."/>
            <person name="Silva J.C."/>
            <person name="Utterback T.R."/>
            <person name="Feldblyum T.V."/>
            <person name="Pertea M."/>
            <person name="Allen J."/>
            <person name="Nierman W.C."/>
            <person name="Taracha E.L.N."/>
            <person name="Salzberg S.L."/>
            <person name="White O.R."/>
            <person name="Fitzhugh H.A."/>
            <person name="Morzaria S."/>
            <person name="Venter J.C."/>
            <person name="Fraser C.M."/>
            <person name="Nene V."/>
        </authorList>
    </citation>
    <scope>NUCLEOTIDE SEQUENCE [LARGE SCALE GENOMIC DNA]</scope>
    <source>
        <strain evidence="1 2">Muguga</strain>
    </source>
</reference>
<proteinExistence type="predicted"/>
<gene>
    <name evidence="1" type="ordered locus">TP01_0764</name>
</gene>
<dbReference type="OMA" id="NICNEHP"/>
<accession>Q4N7Q6</accession>
<protein>
    <submittedName>
        <fullName evidence="1">Uncharacterized protein</fullName>
    </submittedName>
</protein>
<evidence type="ECO:0000313" key="1">
    <source>
        <dbReference type="EMBL" id="EAN34002.1"/>
    </source>
</evidence>
<sequence>MNSVGSIRSKLSNNEDLAVPYEVINKILNLICKIQLKNFVVRDYKEYEWEIKTELIDFLISKTKYNEDDVSELIRRFKSIRFLNPKNTISNLLKFMFGSNKYEYHDFTDKNNPDYGNIGLDKKQYEIKLDKNNKKRMLCNHVSLIYEQLVELMSKIERSKPSYREEYFMKHCLTNYDEVLKKEIFDIHEVNKVNLVCDRRELIEFLYKYCFRSGYKLSEVIMIPLYDVSTKNEAFVNFNYPTMLSILYVSNIENVCKNKKNIENKDLEHSEGCKLMFSLLNVGKYSMIQDGKFESIIPITPILSIRRITIYTATFKKKIENRNNPDDEVFEETKDSIFKCKYSFIKKMSITEKFDLKHQNQLEEWDEVEDNADITILCIQLRGDRGIEYTIHSPFLDEKELTELIKPVFNNICNEHPKVKDQENFKEFLKRCYMHMGSNFIFIN</sequence>
<dbReference type="EMBL" id="AAGK01000001">
    <property type="protein sequence ID" value="EAN34002.1"/>
    <property type="molecule type" value="Genomic_DNA"/>
</dbReference>
<keyword evidence="2" id="KW-1185">Reference proteome</keyword>
<name>Q4N7Q6_THEPA</name>
<organism evidence="1 2">
    <name type="scientific">Theileria parva</name>
    <name type="common">East coast fever infection agent</name>
    <dbReference type="NCBI Taxonomy" id="5875"/>
    <lineage>
        <taxon>Eukaryota</taxon>
        <taxon>Sar</taxon>
        <taxon>Alveolata</taxon>
        <taxon>Apicomplexa</taxon>
        <taxon>Aconoidasida</taxon>
        <taxon>Piroplasmida</taxon>
        <taxon>Theileriidae</taxon>
        <taxon>Theileria</taxon>
    </lineage>
</organism>
<dbReference type="eggNOG" id="ENOG502QX0A">
    <property type="taxonomic scope" value="Eukaryota"/>
</dbReference>
<dbReference type="GeneID" id="3502574"/>
<dbReference type="KEGG" id="tpv:TP01_0764"/>
<dbReference type="RefSeq" id="XP_766285.1">
    <property type="nucleotide sequence ID" value="XM_761192.1"/>
</dbReference>
<evidence type="ECO:0000313" key="2">
    <source>
        <dbReference type="Proteomes" id="UP000001949"/>
    </source>
</evidence>
<comment type="caution">
    <text evidence="1">The sequence shown here is derived from an EMBL/GenBank/DDBJ whole genome shotgun (WGS) entry which is preliminary data.</text>
</comment>
<dbReference type="Proteomes" id="UP000001949">
    <property type="component" value="Unassembled WGS sequence"/>
</dbReference>